<name>H2EBZ0_9VIRU</name>
<organism evidence="1">
    <name type="scientific">Megavirus courdo7</name>
    <dbReference type="NCBI Taxonomy" id="1128135"/>
    <lineage>
        <taxon>Viruses</taxon>
        <taxon>Varidnaviria</taxon>
        <taxon>Bamfordvirae</taxon>
        <taxon>Nucleocytoviricota</taxon>
        <taxon>Megaviricetes</taxon>
        <taxon>Imitervirales</taxon>
        <taxon>Mimiviridae</taxon>
        <taxon>Megamimivirinae</taxon>
        <taxon>Megavirus</taxon>
    </lineage>
</organism>
<protein>
    <submittedName>
        <fullName evidence="1">Uncharacterized protein</fullName>
    </submittedName>
</protein>
<accession>H2EBZ0</accession>
<dbReference type="EMBL" id="JN885991">
    <property type="protein sequence ID" value="AEX61913.1"/>
    <property type="molecule type" value="Genomic_DNA"/>
</dbReference>
<evidence type="ECO:0000313" key="1">
    <source>
        <dbReference type="EMBL" id="AEX61913.1"/>
    </source>
</evidence>
<gene>
    <name evidence="1" type="ORF">c7_R850</name>
</gene>
<reference evidence="1" key="1">
    <citation type="submission" date="2011-10" db="EMBL/GenBank/DDBJ databases">
        <title>Provirophages and transpovirons: unique mobilome of giant viruses.</title>
        <authorList>
            <person name="Desnues C."/>
            <person name="LaScola B."/>
            <person name="Yutin N."/>
            <person name="Fournous G."/>
            <person name="Koonin E."/>
            <person name="Raoult D."/>
        </authorList>
    </citation>
    <scope>NUCLEOTIDE SEQUENCE</scope>
    <source>
        <strain evidence="1">Mv13-c7</strain>
    </source>
</reference>
<sequence>MTSVFPDCISATVTISLCFINFLKIFEQHDIIFLL</sequence>
<proteinExistence type="predicted"/>